<dbReference type="SUPFAM" id="SSF54001">
    <property type="entry name" value="Cysteine proteinases"/>
    <property type="match status" value="1"/>
</dbReference>
<reference evidence="1" key="2">
    <citation type="journal article" date="2015" name="Fish Shellfish Immunol.">
        <title>Early steps in the European eel (Anguilla anguilla)-Vibrio vulnificus interaction in the gills: Role of the RtxA13 toxin.</title>
        <authorList>
            <person name="Callol A."/>
            <person name="Pajuelo D."/>
            <person name="Ebbesson L."/>
            <person name="Teles M."/>
            <person name="MacKenzie S."/>
            <person name="Amaro C."/>
        </authorList>
    </citation>
    <scope>NUCLEOTIDE SEQUENCE</scope>
</reference>
<dbReference type="InterPro" id="IPR038765">
    <property type="entry name" value="Papain-like_cys_pep_sf"/>
</dbReference>
<accession>A0A0E9RED1</accession>
<reference evidence="1" key="1">
    <citation type="submission" date="2014-11" db="EMBL/GenBank/DDBJ databases">
        <authorList>
            <person name="Amaro Gonzalez C."/>
        </authorList>
    </citation>
    <scope>NUCLEOTIDE SEQUENCE</scope>
</reference>
<sequence length="146" mass="16535">MKALSLDPSVALGFFCKNEEDFDSWCHLVHQEILKKRNLRMFELVEKHPPSLAPPSFLQPSQMSKLQELSSLNRPTSCLNQKKSLRFLTFEKLRLRFILPKVTAKASRAAPGLTCSASRCVRPATEVPQKHTDTSKSLLPVCKKTQ</sequence>
<evidence type="ECO:0000313" key="1">
    <source>
        <dbReference type="EMBL" id="JAH26815.1"/>
    </source>
</evidence>
<dbReference type="EMBL" id="GBXM01081762">
    <property type="protein sequence ID" value="JAH26815.1"/>
    <property type="molecule type" value="Transcribed_RNA"/>
</dbReference>
<protein>
    <submittedName>
        <fullName evidence="1">Uncharacterized protein</fullName>
    </submittedName>
</protein>
<proteinExistence type="predicted"/>
<organism evidence="1">
    <name type="scientific">Anguilla anguilla</name>
    <name type="common">European freshwater eel</name>
    <name type="synonym">Muraena anguilla</name>
    <dbReference type="NCBI Taxonomy" id="7936"/>
    <lineage>
        <taxon>Eukaryota</taxon>
        <taxon>Metazoa</taxon>
        <taxon>Chordata</taxon>
        <taxon>Craniata</taxon>
        <taxon>Vertebrata</taxon>
        <taxon>Euteleostomi</taxon>
        <taxon>Actinopterygii</taxon>
        <taxon>Neopterygii</taxon>
        <taxon>Teleostei</taxon>
        <taxon>Anguilliformes</taxon>
        <taxon>Anguillidae</taxon>
        <taxon>Anguilla</taxon>
    </lineage>
</organism>
<name>A0A0E9RED1_ANGAN</name>
<dbReference type="AlphaFoldDB" id="A0A0E9RED1"/>